<keyword evidence="1" id="KW-0472">Membrane</keyword>
<protein>
    <submittedName>
        <fullName evidence="2">Uncharacterized protein</fullName>
    </submittedName>
</protein>
<evidence type="ECO:0000313" key="3">
    <source>
        <dbReference type="Proteomes" id="UP000261325"/>
    </source>
</evidence>
<name>A0A3B8WEB3_MARNT</name>
<reference evidence="2 3" key="1">
    <citation type="journal article" date="2018" name="Nat. Biotechnol.">
        <title>A standardized bacterial taxonomy based on genome phylogeny substantially revises the tree of life.</title>
        <authorList>
            <person name="Parks D.H."/>
            <person name="Chuvochina M."/>
            <person name="Waite D.W."/>
            <person name="Rinke C."/>
            <person name="Skarshewski A."/>
            <person name="Chaumeil P.A."/>
            <person name="Hugenholtz P."/>
        </authorList>
    </citation>
    <scope>NUCLEOTIDE SEQUENCE [LARGE SCALE GENOMIC DNA]</scope>
    <source>
        <strain evidence="2">UBA9049</strain>
    </source>
</reference>
<keyword evidence="1" id="KW-1133">Transmembrane helix</keyword>
<feature type="non-terminal residue" evidence="2">
    <location>
        <position position="69"/>
    </location>
</feature>
<gene>
    <name evidence="2" type="ORF">DCF82_10235</name>
</gene>
<dbReference type="Proteomes" id="UP000261325">
    <property type="component" value="Unassembled WGS sequence"/>
</dbReference>
<dbReference type="EMBL" id="DLYI01000131">
    <property type="protein sequence ID" value="HAC28177.1"/>
    <property type="molecule type" value="Genomic_DNA"/>
</dbReference>
<dbReference type="AlphaFoldDB" id="A0A3B8WEB3"/>
<feature type="transmembrane region" description="Helical" evidence="1">
    <location>
        <begin position="20"/>
        <end position="50"/>
    </location>
</feature>
<organism evidence="2 3">
    <name type="scientific">Marinobacter nauticus</name>
    <name type="common">Marinobacter hydrocarbonoclasticus</name>
    <name type="synonym">Marinobacter aquaeolei</name>
    <dbReference type="NCBI Taxonomy" id="2743"/>
    <lineage>
        <taxon>Bacteria</taxon>
        <taxon>Pseudomonadati</taxon>
        <taxon>Pseudomonadota</taxon>
        <taxon>Gammaproteobacteria</taxon>
        <taxon>Pseudomonadales</taxon>
        <taxon>Marinobacteraceae</taxon>
        <taxon>Marinobacter</taxon>
    </lineage>
</organism>
<keyword evidence="1" id="KW-0812">Transmembrane</keyword>
<evidence type="ECO:0000313" key="2">
    <source>
        <dbReference type="EMBL" id="HAC28177.1"/>
    </source>
</evidence>
<accession>A0A3B8WEB3</accession>
<proteinExistence type="predicted"/>
<comment type="caution">
    <text evidence="2">The sequence shown here is derived from an EMBL/GenBank/DDBJ whole genome shotgun (WGS) entry which is preliminary data.</text>
</comment>
<sequence>QVDFLRFIPEPTNAPERRRWWVAVMAGGPGWVVIGMVKILAGSFLAVLALNQGISATEAADPTQMYLVA</sequence>
<evidence type="ECO:0000256" key="1">
    <source>
        <dbReference type="SAM" id="Phobius"/>
    </source>
</evidence>
<feature type="non-terminal residue" evidence="2">
    <location>
        <position position="1"/>
    </location>
</feature>